<evidence type="ECO:0000256" key="1">
    <source>
        <dbReference type="SAM" id="Phobius"/>
    </source>
</evidence>
<keyword evidence="1" id="KW-0812">Transmembrane</keyword>
<feature type="transmembrane region" description="Helical" evidence="1">
    <location>
        <begin position="43"/>
        <end position="61"/>
    </location>
</feature>
<name>A0A645FC52_9ZZZZ</name>
<dbReference type="AlphaFoldDB" id="A0A645FC52"/>
<organism evidence="2">
    <name type="scientific">bioreactor metagenome</name>
    <dbReference type="NCBI Taxonomy" id="1076179"/>
    <lineage>
        <taxon>unclassified sequences</taxon>
        <taxon>metagenomes</taxon>
        <taxon>ecological metagenomes</taxon>
    </lineage>
</organism>
<dbReference type="EMBL" id="VSSQ01058221">
    <property type="protein sequence ID" value="MPN11948.1"/>
    <property type="molecule type" value="Genomic_DNA"/>
</dbReference>
<feature type="transmembrane region" description="Helical" evidence="1">
    <location>
        <begin position="68"/>
        <end position="92"/>
    </location>
</feature>
<accession>A0A645FC52</accession>
<evidence type="ECO:0008006" key="3">
    <source>
        <dbReference type="Google" id="ProtNLM"/>
    </source>
</evidence>
<sequence>MKVNVILPILLVGISIVFSKNIVMLFRGDNPELTALTGQMMLFYPLAHIAIGPTLMNILYFQTTEQNALSTVISFLRCIGFIQIFVLLSIGLFEGKGLYLAFLLGEMCHLLLSQTLVNRSKRRDVALNNNGEQGRSLT</sequence>
<protein>
    <recommendedName>
        <fullName evidence="3">Polysaccharide biosynthesis protein C-terminal domain-containing protein</fullName>
    </recommendedName>
</protein>
<evidence type="ECO:0000313" key="2">
    <source>
        <dbReference type="EMBL" id="MPN11948.1"/>
    </source>
</evidence>
<reference evidence="2" key="1">
    <citation type="submission" date="2019-08" db="EMBL/GenBank/DDBJ databases">
        <authorList>
            <person name="Kucharzyk K."/>
            <person name="Murdoch R.W."/>
            <person name="Higgins S."/>
            <person name="Loffler F."/>
        </authorList>
    </citation>
    <scope>NUCLEOTIDE SEQUENCE</scope>
</reference>
<keyword evidence="1" id="KW-0472">Membrane</keyword>
<gene>
    <name evidence="2" type="ORF">SDC9_159257</name>
</gene>
<proteinExistence type="predicted"/>
<keyword evidence="1" id="KW-1133">Transmembrane helix</keyword>
<comment type="caution">
    <text evidence="2">The sequence shown here is derived from an EMBL/GenBank/DDBJ whole genome shotgun (WGS) entry which is preliminary data.</text>
</comment>